<dbReference type="InterPro" id="IPR005467">
    <property type="entry name" value="His_kinase_dom"/>
</dbReference>
<dbReference type="InterPro" id="IPR004358">
    <property type="entry name" value="Sig_transdc_His_kin-like_C"/>
</dbReference>
<dbReference type="Pfam" id="PF02518">
    <property type="entry name" value="HATPase_c"/>
    <property type="match status" value="1"/>
</dbReference>
<evidence type="ECO:0000256" key="7">
    <source>
        <dbReference type="PROSITE-ProRule" id="PRU00169"/>
    </source>
</evidence>
<dbReference type="SMART" id="SM00387">
    <property type="entry name" value="HATPase_c"/>
    <property type="match status" value="1"/>
</dbReference>
<dbReference type="Gene3D" id="3.30.565.10">
    <property type="entry name" value="Histidine kinase-like ATPase, C-terminal domain"/>
    <property type="match status" value="1"/>
</dbReference>
<dbReference type="SUPFAM" id="SSF52172">
    <property type="entry name" value="CheY-like"/>
    <property type="match status" value="1"/>
</dbReference>
<keyword evidence="5" id="KW-0808">Transferase</keyword>
<evidence type="ECO:0000256" key="9">
    <source>
        <dbReference type="SAM" id="Phobius"/>
    </source>
</evidence>
<feature type="domain" description="HAMP" evidence="12">
    <location>
        <begin position="185"/>
        <end position="237"/>
    </location>
</feature>
<dbReference type="PANTHER" id="PTHR43047">
    <property type="entry name" value="TWO-COMPONENT HISTIDINE PROTEIN KINASE"/>
    <property type="match status" value="1"/>
</dbReference>
<keyword evidence="9" id="KW-0812">Transmembrane</keyword>
<dbReference type="InterPro" id="IPR003661">
    <property type="entry name" value="HisK_dim/P_dom"/>
</dbReference>
<evidence type="ECO:0000256" key="2">
    <source>
        <dbReference type="ARBA" id="ARBA00004370"/>
    </source>
</evidence>
<protein>
    <recommendedName>
        <fullName evidence="3">histidine kinase</fullName>
        <ecNumber evidence="3">2.7.13.3</ecNumber>
    </recommendedName>
</protein>
<dbReference type="InterPro" id="IPR003660">
    <property type="entry name" value="HAMP_dom"/>
</dbReference>
<evidence type="ECO:0000256" key="6">
    <source>
        <dbReference type="ARBA" id="ARBA00022777"/>
    </source>
</evidence>
<dbReference type="SUPFAM" id="SSF47384">
    <property type="entry name" value="Homodimeric domain of signal transducing histidine kinase"/>
    <property type="match status" value="1"/>
</dbReference>
<dbReference type="PANTHER" id="PTHR43047:SF66">
    <property type="entry name" value="HISKA"/>
    <property type="match status" value="1"/>
</dbReference>
<dbReference type="RefSeq" id="WP_260997243.1">
    <property type="nucleotide sequence ID" value="NZ_CP054475.1"/>
</dbReference>
<organism evidence="13 14">
    <name type="scientific">Thalassolituus hydrocarboniclasticus</name>
    <dbReference type="NCBI Taxonomy" id="2742796"/>
    <lineage>
        <taxon>Bacteria</taxon>
        <taxon>Pseudomonadati</taxon>
        <taxon>Pseudomonadota</taxon>
        <taxon>Gammaproteobacteria</taxon>
        <taxon>Oceanospirillales</taxon>
        <taxon>Oceanospirillaceae</taxon>
        <taxon>Thalassolituus</taxon>
    </lineage>
</organism>
<dbReference type="Gene3D" id="1.10.287.130">
    <property type="match status" value="1"/>
</dbReference>
<dbReference type="CDD" id="cd00082">
    <property type="entry name" value="HisKA"/>
    <property type="match status" value="1"/>
</dbReference>
<dbReference type="SUPFAM" id="SSF55874">
    <property type="entry name" value="ATPase domain of HSP90 chaperone/DNA topoisomerase II/histidine kinase"/>
    <property type="match status" value="1"/>
</dbReference>
<evidence type="ECO:0000256" key="1">
    <source>
        <dbReference type="ARBA" id="ARBA00000085"/>
    </source>
</evidence>
<keyword evidence="8" id="KW-0175">Coiled coil</keyword>
<dbReference type="EMBL" id="CP054475">
    <property type="protein sequence ID" value="UXD88511.1"/>
    <property type="molecule type" value="Genomic_DNA"/>
</dbReference>
<name>A0ABY6AE00_9GAMM</name>
<dbReference type="Pfam" id="PF00512">
    <property type="entry name" value="HisKA"/>
    <property type="match status" value="1"/>
</dbReference>
<dbReference type="SUPFAM" id="SSF158472">
    <property type="entry name" value="HAMP domain-like"/>
    <property type="match status" value="1"/>
</dbReference>
<dbReference type="PROSITE" id="PS50109">
    <property type="entry name" value="HIS_KIN"/>
    <property type="match status" value="1"/>
</dbReference>
<reference evidence="14" key="1">
    <citation type="submission" date="2020-06" db="EMBL/GenBank/DDBJ databases">
        <title>Thalassolituus marinus alknpb1M-1, a hydrocarbon-degrading bacterium isolated from the deep-sea overlying water using an in-situ strategy from the South China Sea basin.</title>
        <authorList>
            <person name="Dong C."/>
            <person name="Chen Y."/>
            <person name="Shao Z."/>
        </authorList>
    </citation>
    <scope>NUCLEOTIDE SEQUENCE [LARGE SCALE GENOMIC DNA]</scope>
    <source>
        <strain evidence="14">alknpb1M-1</strain>
    </source>
</reference>
<dbReference type="InterPro" id="IPR036097">
    <property type="entry name" value="HisK_dim/P_sf"/>
</dbReference>
<gene>
    <name evidence="13" type="ORF">HUF19_14215</name>
</gene>
<feature type="coiled-coil region" evidence="8">
    <location>
        <begin position="218"/>
        <end position="252"/>
    </location>
</feature>
<evidence type="ECO:0000259" key="12">
    <source>
        <dbReference type="PROSITE" id="PS50885"/>
    </source>
</evidence>
<evidence type="ECO:0000256" key="4">
    <source>
        <dbReference type="ARBA" id="ARBA00022553"/>
    </source>
</evidence>
<dbReference type="SMART" id="SM00388">
    <property type="entry name" value="HisKA"/>
    <property type="match status" value="1"/>
</dbReference>
<keyword evidence="4 7" id="KW-0597">Phosphoprotein</keyword>
<comment type="subcellular location">
    <subcellularLocation>
        <location evidence="2">Membrane</location>
    </subcellularLocation>
</comment>
<accession>A0ABY6AE00</accession>
<dbReference type="InterPro" id="IPR003594">
    <property type="entry name" value="HATPase_dom"/>
</dbReference>
<dbReference type="Gene3D" id="3.40.50.2300">
    <property type="match status" value="1"/>
</dbReference>
<dbReference type="PRINTS" id="PR00344">
    <property type="entry name" value="BCTRLSENSOR"/>
</dbReference>
<dbReference type="InterPro" id="IPR011006">
    <property type="entry name" value="CheY-like_superfamily"/>
</dbReference>
<keyword evidence="9" id="KW-0472">Membrane</keyword>
<evidence type="ECO:0000259" key="11">
    <source>
        <dbReference type="PROSITE" id="PS50110"/>
    </source>
</evidence>
<dbReference type="Gene3D" id="6.10.340.10">
    <property type="match status" value="1"/>
</dbReference>
<dbReference type="Proteomes" id="UP001065322">
    <property type="component" value="Chromosome"/>
</dbReference>
<sequence>MNLRQWSIRRRILLVGTVPALIAVLLLTTYHMVNRWSDIRKENQSIARIVLENIGVSAEYPIISGNYELLSPLIKAALSQPAIVSIQIHDAAGRVLLNDQTQHFAEVPAKDIRYLRYDIIRQVHSLDEFSEFGDGSTQASVLGYIRLGMADTFTRDRELSILRQSLLVGLGVVLLAFFIGRAASLSIIPSLEKLAQFIARLANGNTGERIRVDDGAEIGHLQVNANQLAQSLQQAEKDQQSYTRQLMNEQQKTQQASRAKSEFLAMMSHELRTPLNGAIGMLQLLDQDISRAEFNDYKRTADQSLTHLTQLLEDVLVVVDTEKNKLPVVFKEQKLPDVLNNLIQDFSRRALDKELSLVVDYDTELQRHAIRFDPSLVRQVVRHLVDNAIKFTDSGMVVVQLQVIKREHNDWLIIDVTDTGIGIPESHKQQVLEAFAQVNSSFNRRHAGVGLGLTITHHISRILGGSIEISDGINGGTRVLVEFPLGSMTESEMAAPVMVSQGVRTLIVEDNPVNSKVAEKMLLKVCPQMQINIVSSGEESLERVKAQQFDLILMDCQMPGLDGFETTRRLRESGLTTPIVACTANTTDQIQDKCRAAGMDDYLAKPLKVSTVATMVDKWLRRASPEC</sequence>
<dbReference type="SMART" id="SM00448">
    <property type="entry name" value="REC"/>
    <property type="match status" value="1"/>
</dbReference>
<evidence type="ECO:0000259" key="10">
    <source>
        <dbReference type="PROSITE" id="PS50109"/>
    </source>
</evidence>
<feature type="domain" description="Response regulatory" evidence="11">
    <location>
        <begin position="504"/>
        <end position="620"/>
    </location>
</feature>
<dbReference type="Pfam" id="PF00072">
    <property type="entry name" value="Response_reg"/>
    <property type="match status" value="1"/>
</dbReference>
<dbReference type="CDD" id="cd17546">
    <property type="entry name" value="REC_hyHK_CKI1_RcsC-like"/>
    <property type="match status" value="1"/>
</dbReference>
<dbReference type="EC" id="2.7.13.3" evidence="3"/>
<dbReference type="PROSITE" id="PS50885">
    <property type="entry name" value="HAMP"/>
    <property type="match status" value="1"/>
</dbReference>
<evidence type="ECO:0000313" key="14">
    <source>
        <dbReference type="Proteomes" id="UP001065322"/>
    </source>
</evidence>
<proteinExistence type="predicted"/>
<dbReference type="InterPro" id="IPR001789">
    <property type="entry name" value="Sig_transdc_resp-reg_receiver"/>
</dbReference>
<dbReference type="CDD" id="cd06225">
    <property type="entry name" value="HAMP"/>
    <property type="match status" value="1"/>
</dbReference>
<comment type="catalytic activity">
    <reaction evidence="1">
        <text>ATP + protein L-histidine = ADP + protein N-phospho-L-histidine.</text>
        <dbReference type="EC" id="2.7.13.3"/>
    </reaction>
</comment>
<keyword evidence="6" id="KW-0418">Kinase</keyword>
<keyword evidence="14" id="KW-1185">Reference proteome</keyword>
<feature type="modified residue" description="4-aspartylphosphate" evidence="7">
    <location>
        <position position="555"/>
    </location>
</feature>
<dbReference type="PROSITE" id="PS50110">
    <property type="entry name" value="RESPONSE_REGULATORY"/>
    <property type="match status" value="1"/>
</dbReference>
<feature type="transmembrane region" description="Helical" evidence="9">
    <location>
        <begin position="12"/>
        <end position="33"/>
    </location>
</feature>
<feature type="domain" description="Histidine kinase" evidence="10">
    <location>
        <begin position="266"/>
        <end position="487"/>
    </location>
</feature>
<dbReference type="InterPro" id="IPR036890">
    <property type="entry name" value="HATPase_C_sf"/>
</dbReference>
<evidence type="ECO:0000256" key="5">
    <source>
        <dbReference type="ARBA" id="ARBA00022679"/>
    </source>
</evidence>
<evidence type="ECO:0000256" key="3">
    <source>
        <dbReference type="ARBA" id="ARBA00012438"/>
    </source>
</evidence>
<evidence type="ECO:0000313" key="13">
    <source>
        <dbReference type="EMBL" id="UXD88511.1"/>
    </source>
</evidence>
<keyword evidence="9" id="KW-1133">Transmembrane helix</keyword>
<evidence type="ECO:0000256" key="8">
    <source>
        <dbReference type="SAM" id="Coils"/>
    </source>
</evidence>